<dbReference type="GO" id="GO:0005737">
    <property type="term" value="C:cytoplasm"/>
    <property type="evidence" value="ECO:0007669"/>
    <property type="project" value="UniProtKB-SubCell"/>
</dbReference>
<dbReference type="SUPFAM" id="SSF46689">
    <property type="entry name" value="Homeodomain-like"/>
    <property type="match status" value="2"/>
</dbReference>
<evidence type="ECO:0000259" key="10">
    <source>
        <dbReference type="PROSITE" id="PS50110"/>
    </source>
</evidence>
<evidence type="ECO:0000259" key="9">
    <source>
        <dbReference type="PROSITE" id="PS01124"/>
    </source>
</evidence>
<proteinExistence type="predicted"/>
<evidence type="ECO:0000256" key="3">
    <source>
        <dbReference type="ARBA" id="ARBA00022553"/>
    </source>
</evidence>
<dbReference type="GO" id="GO:0003700">
    <property type="term" value="F:DNA-binding transcription factor activity"/>
    <property type="evidence" value="ECO:0007669"/>
    <property type="project" value="InterPro"/>
</dbReference>
<dbReference type="InterPro" id="IPR018060">
    <property type="entry name" value="HTH_AraC"/>
</dbReference>
<dbReference type="InterPro" id="IPR009057">
    <property type="entry name" value="Homeodomain-like_sf"/>
</dbReference>
<dbReference type="InterPro" id="IPR001789">
    <property type="entry name" value="Sig_transdc_resp-reg_receiver"/>
</dbReference>
<feature type="domain" description="HTH araC/xylS-type" evidence="9">
    <location>
        <begin position="162"/>
        <end position="260"/>
    </location>
</feature>
<accession>A0AAX2JCJ8</accession>
<evidence type="ECO:0000313" key="12">
    <source>
        <dbReference type="Proteomes" id="UP000249008"/>
    </source>
</evidence>
<evidence type="ECO:0000256" key="8">
    <source>
        <dbReference type="PROSITE-ProRule" id="PRU00169"/>
    </source>
</evidence>
<evidence type="ECO:0000256" key="6">
    <source>
        <dbReference type="ARBA" id="ARBA00023125"/>
    </source>
</evidence>
<dbReference type="GeneID" id="78453611"/>
<dbReference type="SMART" id="SM00448">
    <property type="entry name" value="REC"/>
    <property type="match status" value="1"/>
</dbReference>
<evidence type="ECO:0000256" key="7">
    <source>
        <dbReference type="ARBA" id="ARBA00023163"/>
    </source>
</evidence>
<keyword evidence="4" id="KW-0902">Two-component regulatory system</keyword>
<keyword evidence="5" id="KW-0805">Transcription regulation</keyword>
<dbReference type="CDD" id="cd17536">
    <property type="entry name" value="REC_YesN-like"/>
    <property type="match status" value="1"/>
</dbReference>
<dbReference type="AlphaFoldDB" id="A0AAX2JCJ8"/>
<protein>
    <submittedName>
        <fullName evidence="11">Uncharacterized response regulatory protein SA0215</fullName>
    </submittedName>
</protein>
<dbReference type="InterPro" id="IPR018062">
    <property type="entry name" value="HTH_AraC-typ_CS"/>
</dbReference>
<dbReference type="Pfam" id="PF12833">
    <property type="entry name" value="HTH_18"/>
    <property type="match status" value="1"/>
</dbReference>
<organism evidence="11 12">
    <name type="scientific">Fusobacterium ulcerans</name>
    <dbReference type="NCBI Taxonomy" id="861"/>
    <lineage>
        <taxon>Bacteria</taxon>
        <taxon>Fusobacteriati</taxon>
        <taxon>Fusobacteriota</taxon>
        <taxon>Fusobacteriia</taxon>
        <taxon>Fusobacteriales</taxon>
        <taxon>Fusobacteriaceae</taxon>
        <taxon>Fusobacterium</taxon>
    </lineage>
</organism>
<reference evidence="11 12" key="1">
    <citation type="submission" date="2018-06" db="EMBL/GenBank/DDBJ databases">
        <authorList>
            <consortium name="Pathogen Informatics"/>
            <person name="Doyle S."/>
        </authorList>
    </citation>
    <scope>NUCLEOTIDE SEQUENCE [LARGE SCALE GENOMIC DNA]</scope>
    <source>
        <strain evidence="11 12">NCTC12112</strain>
    </source>
</reference>
<dbReference type="EMBL" id="LS483487">
    <property type="protein sequence ID" value="SQJ09662.1"/>
    <property type="molecule type" value="Genomic_DNA"/>
</dbReference>
<dbReference type="Gene3D" id="3.40.50.2300">
    <property type="match status" value="1"/>
</dbReference>
<dbReference type="GO" id="GO:0043565">
    <property type="term" value="F:sequence-specific DNA binding"/>
    <property type="evidence" value="ECO:0007669"/>
    <property type="project" value="InterPro"/>
</dbReference>
<dbReference type="PANTHER" id="PTHR42713">
    <property type="entry name" value="HISTIDINE KINASE-RELATED"/>
    <property type="match status" value="1"/>
</dbReference>
<name>A0AAX2JCJ8_9FUSO</name>
<dbReference type="InterPro" id="IPR011006">
    <property type="entry name" value="CheY-like_superfamily"/>
</dbReference>
<dbReference type="SMART" id="SM00342">
    <property type="entry name" value="HTH_ARAC"/>
    <property type="match status" value="1"/>
</dbReference>
<evidence type="ECO:0000313" key="11">
    <source>
        <dbReference type="EMBL" id="SQJ09662.1"/>
    </source>
</evidence>
<feature type="domain" description="Response regulatory" evidence="10">
    <location>
        <begin position="3"/>
        <end position="120"/>
    </location>
</feature>
<keyword evidence="2" id="KW-0963">Cytoplasm</keyword>
<dbReference type="SUPFAM" id="SSF52172">
    <property type="entry name" value="CheY-like"/>
    <property type="match status" value="1"/>
</dbReference>
<dbReference type="KEGG" id="ful:C4N20_02240"/>
<evidence type="ECO:0000256" key="1">
    <source>
        <dbReference type="ARBA" id="ARBA00004496"/>
    </source>
</evidence>
<evidence type="ECO:0000256" key="5">
    <source>
        <dbReference type="ARBA" id="ARBA00023015"/>
    </source>
</evidence>
<dbReference type="InterPro" id="IPR051552">
    <property type="entry name" value="HptR"/>
</dbReference>
<dbReference type="Proteomes" id="UP000249008">
    <property type="component" value="Chromosome 1"/>
</dbReference>
<sequence length="266" mass="30799">MIKVLVVEDEYIIRKGMINTIDWLSMGCKIIGEGINGKEGLKLIEEFSPDLVITDIRMPVMDGLEMLKTAEEAGLKFEKIILTSYGEFKYAQEGIKLGVADYILKPIDEDLLEKAVKKVKEKIEKENTLRNVENITKTKEDIEFFSPRIYLGKDSDKNRYVEKTLEKILNCYSEKLNIKDIADELDISVSYLSRKIKDVTGETFLDILNKYRVQKSLRLLLTKEYKIYEVSDMVGFTDYKHFCNVFKKYLDTAPGDFVKQNIIVLK</sequence>
<dbReference type="GO" id="GO:0000160">
    <property type="term" value="P:phosphorelay signal transduction system"/>
    <property type="evidence" value="ECO:0007669"/>
    <property type="project" value="UniProtKB-KW"/>
</dbReference>
<evidence type="ECO:0000256" key="4">
    <source>
        <dbReference type="ARBA" id="ARBA00023012"/>
    </source>
</evidence>
<comment type="subcellular location">
    <subcellularLocation>
        <location evidence="1">Cytoplasm</location>
    </subcellularLocation>
</comment>
<evidence type="ECO:0000256" key="2">
    <source>
        <dbReference type="ARBA" id="ARBA00022490"/>
    </source>
</evidence>
<dbReference type="Pfam" id="PF00072">
    <property type="entry name" value="Response_reg"/>
    <property type="match status" value="1"/>
</dbReference>
<dbReference type="PROSITE" id="PS01124">
    <property type="entry name" value="HTH_ARAC_FAMILY_2"/>
    <property type="match status" value="1"/>
</dbReference>
<dbReference type="PANTHER" id="PTHR42713:SF3">
    <property type="entry name" value="TRANSCRIPTIONAL REGULATORY PROTEIN HPTR"/>
    <property type="match status" value="1"/>
</dbReference>
<dbReference type="PROSITE" id="PS50110">
    <property type="entry name" value="RESPONSE_REGULATORY"/>
    <property type="match status" value="1"/>
</dbReference>
<keyword evidence="6" id="KW-0238">DNA-binding</keyword>
<keyword evidence="3 8" id="KW-0597">Phosphoprotein</keyword>
<gene>
    <name evidence="11" type="ORF">NCTC12112_02330</name>
</gene>
<dbReference type="Gene3D" id="1.10.10.60">
    <property type="entry name" value="Homeodomain-like"/>
    <property type="match status" value="2"/>
</dbReference>
<feature type="modified residue" description="4-aspartylphosphate" evidence="8">
    <location>
        <position position="55"/>
    </location>
</feature>
<dbReference type="PROSITE" id="PS00041">
    <property type="entry name" value="HTH_ARAC_FAMILY_1"/>
    <property type="match status" value="1"/>
</dbReference>
<dbReference type="RefSeq" id="WP_005981302.1">
    <property type="nucleotide sequence ID" value="NZ_CABKNW010000005.1"/>
</dbReference>
<keyword evidence="7" id="KW-0804">Transcription</keyword>